<dbReference type="OrthoDB" id="8449744at2"/>
<keyword evidence="2" id="KW-0614">Plasmid</keyword>
<geneLocation type="plasmid" evidence="2 3">
    <name>pR132503</name>
</geneLocation>
<gene>
    <name evidence="2" type="ordered locus">Rleg_5447</name>
</gene>
<name>C6B8N1_RHILS</name>
<feature type="signal peptide" evidence="1">
    <location>
        <begin position="1"/>
        <end position="28"/>
    </location>
</feature>
<organism evidence="2 3">
    <name type="scientific">Rhizobium leguminosarum bv. trifolii (strain WSM1325)</name>
    <dbReference type="NCBI Taxonomy" id="395491"/>
    <lineage>
        <taxon>Bacteria</taxon>
        <taxon>Pseudomonadati</taxon>
        <taxon>Pseudomonadota</taxon>
        <taxon>Alphaproteobacteria</taxon>
        <taxon>Hyphomicrobiales</taxon>
        <taxon>Rhizobiaceae</taxon>
        <taxon>Rhizobium/Agrobacterium group</taxon>
        <taxon>Rhizobium</taxon>
    </lineage>
</organism>
<accession>C6B8N1</accession>
<dbReference type="KEGG" id="rlg:Rleg_5447"/>
<feature type="chain" id="PRO_5002962148" description="Transmembrane protein" evidence="1">
    <location>
        <begin position="29"/>
        <end position="434"/>
    </location>
</feature>
<sequence length="434" mass="47660">MIGSVTRSFKVCAVAVLLLVLANCQVMDSSVTYEVRPDGSQARRCDSGLGSYALPYSTITFKVTQPYKSGVKVGRPRLEMSRPEAHPDPKHIYCLDFLENSFSDDNITVAYDKRTGSTDSFNKAGISASGLLSLIASKNVDQTGDIIRNFLRAIFIFSSGDYNFSFNRLTGDFDEIVMMTEQTVDPFDLSAMASLNKSFAEYGFCITLGKFTVDESRYTPNRYCDNPDISFTNGAGPPFLRAAKEQRYLVETLPTGVFYRPRQRYPLDIYVRDDPPAHKAWELRWTDGVMLENLSPILVLHINRTIFAEYRTALAFDRGNLLDVCIAKGSEVAGGLSIPLDIVYGLVSLPAATIGQEITSKTTTAALISKQKDILALQDQILQAKAGQYYGGGATSPEPLGANLQFPNPSPISPSAKPLNENKFGSFCGLLKTS</sequence>
<protein>
    <recommendedName>
        <fullName evidence="4">Transmembrane protein</fullName>
    </recommendedName>
</protein>
<evidence type="ECO:0000313" key="3">
    <source>
        <dbReference type="Proteomes" id="UP000002256"/>
    </source>
</evidence>
<keyword evidence="1" id="KW-0732">Signal</keyword>
<dbReference type="HOGENOM" id="CLU_631457_0_0_5"/>
<dbReference type="Proteomes" id="UP000002256">
    <property type="component" value="Plasmid pR132503"/>
</dbReference>
<evidence type="ECO:0000256" key="1">
    <source>
        <dbReference type="SAM" id="SignalP"/>
    </source>
</evidence>
<reference evidence="2 3" key="1">
    <citation type="journal article" date="2010" name="Stand. Genomic Sci.">
        <title>Complete genome sequence of Rhizobium leguminosarum bv. trifolii strain WSM1325, an effective microsymbiont of annual Mediterranean clovers.</title>
        <authorList>
            <person name="Reeve W."/>
            <person name="O'Hara G."/>
            <person name="Chain P."/>
            <person name="Ardley J."/>
            <person name="Brau L."/>
            <person name="Nandesena K."/>
            <person name="Tiwari R."/>
            <person name="Copeland A."/>
            <person name="Nolan M."/>
            <person name="Han C."/>
            <person name="Brettin T."/>
            <person name="Land M."/>
            <person name="Ovchinikova G."/>
            <person name="Ivanova N."/>
            <person name="Mavromatis K."/>
            <person name="Markowitz V."/>
            <person name="Kyrpides N."/>
            <person name="Melino V."/>
            <person name="Denton M."/>
            <person name="Yates R."/>
            <person name="Howieson J."/>
        </authorList>
    </citation>
    <scope>NUCLEOTIDE SEQUENCE [LARGE SCALE GENOMIC DNA]</scope>
    <source>
        <strain evidence="3">WSM1325</strain>
        <plasmid evidence="3">Plasmid pR132503</plasmid>
    </source>
</reference>
<evidence type="ECO:0000313" key="2">
    <source>
        <dbReference type="EMBL" id="ACS60269.1"/>
    </source>
</evidence>
<dbReference type="EMBL" id="CP001625">
    <property type="protein sequence ID" value="ACS60269.1"/>
    <property type="molecule type" value="Genomic_DNA"/>
</dbReference>
<evidence type="ECO:0008006" key="4">
    <source>
        <dbReference type="Google" id="ProtNLM"/>
    </source>
</evidence>
<proteinExistence type="predicted"/>
<dbReference type="AlphaFoldDB" id="C6B8N1"/>